<sequence>MLLSSSGGFEALKSSDISKNQREMQNLLIDNSCTSAENLLLIVELRKKILIFRDIIDLPPCDELGSINELVIGTVEDLHNLYPKILPGLPMAEQDGTSTHQVVSELYDTLTSIGDSWGRNHQWVSKFKCPKEGDMKNVKEYWRN</sequence>
<gene>
    <name evidence="1" type="ORF">IFM89_035967</name>
</gene>
<proteinExistence type="predicted"/>
<protein>
    <submittedName>
        <fullName evidence="1">Uncharacterized protein</fullName>
    </submittedName>
</protein>
<dbReference type="EMBL" id="JADFTS010000009">
    <property type="protein sequence ID" value="KAF9590649.1"/>
    <property type="molecule type" value="Genomic_DNA"/>
</dbReference>
<evidence type="ECO:0000313" key="1">
    <source>
        <dbReference type="EMBL" id="KAF9590649.1"/>
    </source>
</evidence>
<dbReference type="Proteomes" id="UP000631114">
    <property type="component" value="Unassembled WGS sequence"/>
</dbReference>
<dbReference type="OrthoDB" id="2020598at2759"/>
<organism evidence="1 2">
    <name type="scientific">Coptis chinensis</name>
    <dbReference type="NCBI Taxonomy" id="261450"/>
    <lineage>
        <taxon>Eukaryota</taxon>
        <taxon>Viridiplantae</taxon>
        <taxon>Streptophyta</taxon>
        <taxon>Embryophyta</taxon>
        <taxon>Tracheophyta</taxon>
        <taxon>Spermatophyta</taxon>
        <taxon>Magnoliopsida</taxon>
        <taxon>Ranunculales</taxon>
        <taxon>Ranunculaceae</taxon>
        <taxon>Coptidoideae</taxon>
        <taxon>Coptis</taxon>
    </lineage>
</organism>
<name>A0A835LG69_9MAGN</name>
<evidence type="ECO:0000313" key="2">
    <source>
        <dbReference type="Proteomes" id="UP000631114"/>
    </source>
</evidence>
<comment type="caution">
    <text evidence="1">The sequence shown here is derived from an EMBL/GenBank/DDBJ whole genome shotgun (WGS) entry which is preliminary data.</text>
</comment>
<dbReference type="AlphaFoldDB" id="A0A835LG69"/>
<accession>A0A835LG69</accession>
<keyword evidence="2" id="KW-1185">Reference proteome</keyword>
<reference evidence="1 2" key="1">
    <citation type="submission" date="2020-10" db="EMBL/GenBank/DDBJ databases">
        <title>The Coptis chinensis genome and diversification of protoberbering-type alkaloids.</title>
        <authorList>
            <person name="Wang B."/>
            <person name="Shu S."/>
            <person name="Song C."/>
            <person name="Liu Y."/>
        </authorList>
    </citation>
    <scope>NUCLEOTIDE SEQUENCE [LARGE SCALE GENOMIC DNA]</scope>
    <source>
        <strain evidence="1">HL-2020</strain>
        <tissue evidence="1">Leaf</tissue>
    </source>
</reference>